<reference evidence="1" key="1">
    <citation type="submission" date="2021-01" db="EMBL/GenBank/DDBJ databases">
        <authorList>
            <person name="Corre E."/>
            <person name="Pelletier E."/>
            <person name="Niang G."/>
            <person name="Scheremetjew M."/>
            <person name="Finn R."/>
            <person name="Kale V."/>
            <person name="Holt S."/>
            <person name="Cochrane G."/>
            <person name="Meng A."/>
            <person name="Brown T."/>
            <person name="Cohen L."/>
        </authorList>
    </citation>
    <scope>NUCLEOTIDE SEQUENCE</scope>
    <source>
        <strain evidence="1">SoJaBio B1-5/56/2</strain>
    </source>
</reference>
<dbReference type="PANTHER" id="PTHR48010">
    <property type="entry name" value="OS05G0588300 PROTEIN"/>
    <property type="match status" value="1"/>
</dbReference>
<name>A0A7S4PEA9_9EUKA</name>
<protein>
    <recommendedName>
        <fullName evidence="2">Leucine-rich repeat protein</fullName>
    </recommendedName>
</protein>
<proteinExistence type="predicted"/>
<gene>
    <name evidence="1" type="ORF">NAES01612_LOCUS22288</name>
</gene>
<dbReference type="PANTHER" id="PTHR48010:SF96">
    <property type="entry name" value="OS05G0595800 PROTEIN"/>
    <property type="match status" value="1"/>
</dbReference>
<dbReference type="InterPro" id="IPR050994">
    <property type="entry name" value="At_inactive_RLKs"/>
</dbReference>
<dbReference type="EMBL" id="HBKR01034007">
    <property type="protein sequence ID" value="CAE2331344.1"/>
    <property type="molecule type" value="Transcribed_RNA"/>
</dbReference>
<dbReference type="AlphaFoldDB" id="A0A7S4PEA9"/>
<evidence type="ECO:0008006" key="2">
    <source>
        <dbReference type="Google" id="ProtNLM"/>
    </source>
</evidence>
<dbReference type="InterPro" id="IPR032675">
    <property type="entry name" value="LRR_dom_sf"/>
</dbReference>
<accession>A0A7S4PEA9</accession>
<dbReference type="SUPFAM" id="SSF52058">
    <property type="entry name" value="L domain-like"/>
    <property type="match status" value="1"/>
</dbReference>
<evidence type="ECO:0000313" key="1">
    <source>
        <dbReference type="EMBL" id="CAE2331344.1"/>
    </source>
</evidence>
<organism evidence="1">
    <name type="scientific">Paramoeba aestuarina</name>
    <dbReference type="NCBI Taxonomy" id="180227"/>
    <lineage>
        <taxon>Eukaryota</taxon>
        <taxon>Amoebozoa</taxon>
        <taxon>Discosea</taxon>
        <taxon>Flabellinia</taxon>
        <taxon>Dactylopodida</taxon>
        <taxon>Paramoebidae</taxon>
        <taxon>Paramoeba</taxon>
    </lineage>
</organism>
<sequence>MMNVILTLASDLHIGKVDKDLFAQETLLKMFIDGIENKEAVFSLHTNDGIVLFTVTGRNGRTIYTPEGECTLINWSKHDLRGCIRLECLPNTVEEVDVQINFLTGEVNLTDLPRSMVSLNVSDNVFTGYVALTSLPHNLKRLNICRNQFCGSLDMTSLPSGLESLDISLNYFEGELDFDKLPSSLRTLNISTNEEISGQVQRSPERRVSIRNTKVVFKE</sequence>
<dbReference type="Gene3D" id="3.80.10.10">
    <property type="entry name" value="Ribonuclease Inhibitor"/>
    <property type="match status" value="1"/>
</dbReference>